<dbReference type="GO" id="GO:0004467">
    <property type="term" value="F:long-chain fatty acid-CoA ligase activity"/>
    <property type="evidence" value="ECO:0007669"/>
    <property type="project" value="TreeGrafter"/>
</dbReference>
<dbReference type="Pfam" id="PF00501">
    <property type="entry name" value="AMP-binding"/>
    <property type="match status" value="1"/>
</dbReference>
<feature type="coiled-coil region" evidence="1">
    <location>
        <begin position="521"/>
        <end position="548"/>
    </location>
</feature>
<comment type="caution">
    <text evidence="3">The sequence shown here is derived from an EMBL/GenBank/DDBJ whole genome shotgun (WGS) entry which is preliminary data.</text>
</comment>
<evidence type="ECO:0000259" key="2">
    <source>
        <dbReference type="Pfam" id="PF00501"/>
    </source>
</evidence>
<keyword evidence="1" id="KW-0175">Coiled coil</keyword>
<accession>A0A4S4DFS4</accession>
<protein>
    <recommendedName>
        <fullName evidence="2">AMP-dependent synthetase/ligase domain-containing protein</fullName>
    </recommendedName>
</protein>
<reference evidence="3 4" key="1">
    <citation type="journal article" date="2018" name="Proc. Natl. Acad. Sci. U.S.A.">
        <title>Draft genome sequence of Camellia sinensis var. sinensis provides insights into the evolution of the tea genome and tea quality.</title>
        <authorList>
            <person name="Wei C."/>
            <person name="Yang H."/>
            <person name="Wang S."/>
            <person name="Zhao J."/>
            <person name="Liu C."/>
            <person name="Gao L."/>
            <person name="Xia E."/>
            <person name="Lu Y."/>
            <person name="Tai Y."/>
            <person name="She G."/>
            <person name="Sun J."/>
            <person name="Cao H."/>
            <person name="Tong W."/>
            <person name="Gao Q."/>
            <person name="Li Y."/>
            <person name="Deng W."/>
            <person name="Jiang X."/>
            <person name="Wang W."/>
            <person name="Chen Q."/>
            <person name="Zhang S."/>
            <person name="Li H."/>
            <person name="Wu J."/>
            <person name="Wang P."/>
            <person name="Li P."/>
            <person name="Shi C."/>
            <person name="Zheng F."/>
            <person name="Jian J."/>
            <person name="Huang B."/>
            <person name="Shan D."/>
            <person name="Shi M."/>
            <person name="Fang C."/>
            <person name="Yue Y."/>
            <person name="Li F."/>
            <person name="Li D."/>
            <person name="Wei S."/>
            <person name="Han B."/>
            <person name="Jiang C."/>
            <person name="Yin Y."/>
            <person name="Xia T."/>
            <person name="Zhang Z."/>
            <person name="Bennetzen J.L."/>
            <person name="Zhao S."/>
            <person name="Wan X."/>
        </authorList>
    </citation>
    <scope>NUCLEOTIDE SEQUENCE [LARGE SCALE GENOMIC DNA]</scope>
    <source>
        <strain evidence="4">cv. Shuchazao</strain>
        <tissue evidence="3">Leaf</tissue>
    </source>
</reference>
<evidence type="ECO:0000313" key="3">
    <source>
        <dbReference type="EMBL" id="THG01580.1"/>
    </source>
</evidence>
<proteinExistence type="predicted"/>
<dbReference type="Gene3D" id="3.40.50.12780">
    <property type="entry name" value="N-terminal domain of ligase-like"/>
    <property type="match status" value="2"/>
</dbReference>
<dbReference type="InterPro" id="IPR000873">
    <property type="entry name" value="AMP-dep_synth/lig_dom"/>
</dbReference>
<dbReference type="InterPro" id="IPR042099">
    <property type="entry name" value="ANL_N_sf"/>
</dbReference>
<dbReference type="GO" id="GO:0005783">
    <property type="term" value="C:endoplasmic reticulum"/>
    <property type="evidence" value="ECO:0007669"/>
    <property type="project" value="TreeGrafter"/>
</dbReference>
<dbReference type="SUPFAM" id="SSF56801">
    <property type="entry name" value="Acetyl-CoA synthetase-like"/>
    <property type="match status" value="2"/>
</dbReference>
<dbReference type="GO" id="GO:0016020">
    <property type="term" value="C:membrane"/>
    <property type="evidence" value="ECO:0007669"/>
    <property type="project" value="TreeGrafter"/>
</dbReference>
<evidence type="ECO:0000256" key="1">
    <source>
        <dbReference type="SAM" id="Coils"/>
    </source>
</evidence>
<dbReference type="Proteomes" id="UP000306102">
    <property type="component" value="Unassembled WGS sequence"/>
</dbReference>
<evidence type="ECO:0000313" key="4">
    <source>
        <dbReference type="Proteomes" id="UP000306102"/>
    </source>
</evidence>
<name>A0A4S4DFS4_CAMSN</name>
<gene>
    <name evidence="3" type="ORF">TEA_029760</name>
</gene>
<dbReference type="EMBL" id="SDRB02011382">
    <property type="protein sequence ID" value="THG01580.1"/>
    <property type="molecule type" value="Genomic_DNA"/>
</dbReference>
<dbReference type="AlphaFoldDB" id="A0A4S4DFS4"/>
<organism evidence="3 4">
    <name type="scientific">Camellia sinensis var. sinensis</name>
    <name type="common">China tea</name>
    <dbReference type="NCBI Taxonomy" id="542762"/>
    <lineage>
        <taxon>Eukaryota</taxon>
        <taxon>Viridiplantae</taxon>
        <taxon>Streptophyta</taxon>
        <taxon>Embryophyta</taxon>
        <taxon>Tracheophyta</taxon>
        <taxon>Spermatophyta</taxon>
        <taxon>Magnoliopsida</taxon>
        <taxon>eudicotyledons</taxon>
        <taxon>Gunneridae</taxon>
        <taxon>Pentapetalae</taxon>
        <taxon>asterids</taxon>
        <taxon>Ericales</taxon>
        <taxon>Theaceae</taxon>
        <taxon>Camellia</taxon>
    </lineage>
</organism>
<feature type="domain" description="AMP-dependent synthetase/ligase" evidence="2">
    <location>
        <begin position="423"/>
        <end position="559"/>
    </location>
</feature>
<sequence>MEAGVVFMDVSLEKLPKKVGVMSRKGSDYSCKVDDSVQVECTRKKKDGPQWHNTRRYAVPLVKLASWEDDKRVVHDKWYESQPRSTVMGTVRGSYTKHLHCGARTKGGARAGRVSHGQGNGQALRQASRFHFNPSRTLSFFKTKRIMVIMFGNIISEIKLVDVPEMSYTSEDQPYPRGEICVRGPIVFQGYYKDEVQTREVVDDDAWLHTGDIGLWLPGGRLRIIDRKKNIFKLAQGEYIAPEKIENVYAKCKFVSQCFIYGDSLNSCLVAVVAVEPEVLKEWADSEGIKYEDLGQLCNDPRARAAVLADMDAIGSEAQLRGFEFAKAVTLVLEPFTVENGLLTPTFKVKRPQAKEYFAKAITDIAKTGLGSKTFGASKRSVFGRITYKTNPQSSSSETHVFRSKLPDIPISNHLPLHTYCFQNLSQFPDRPCLLIGSTGKSYSFSETHLVSRKVASGLSLLGIKKGDVIMLLLQNCAEFVFAFMGASMIGAVTTTANPFYTWAEIFKQFNASKSKLIITQSQYVDKLSLASAEMEELEKKKRGLKVTDLRTNKAKTKQKSNQYLKISGVSDGEFFFGVLRAMCPSIPIGFGIVYAMSSPFGIPDSPLRFSVLLV</sequence>
<dbReference type="PANTHER" id="PTHR43272:SF90">
    <property type="entry name" value="LONG CHAIN ACYL-COA SYNTHETASE 7, PEROXISOMAL"/>
    <property type="match status" value="1"/>
</dbReference>
<dbReference type="PANTHER" id="PTHR43272">
    <property type="entry name" value="LONG-CHAIN-FATTY-ACID--COA LIGASE"/>
    <property type="match status" value="1"/>
</dbReference>
<keyword evidence="4" id="KW-1185">Reference proteome</keyword>
<dbReference type="STRING" id="542762.A0A4S4DFS4"/>